<keyword evidence="3" id="KW-0732">Signal</keyword>
<dbReference type="InterPro" id="IPR018795">
    <property type="entry name" value="K2013-like"/>
</dbReference>
<keyword evidence="5" id="KW-0472">Membrane</keyword>
<dbReference type="Proteomes" id="UP000887564">
    <property type="component" value="Unplaced"/>
</dbReference>
<reference evidence="8" key="1">
    <citation type="submission" date="2022-11" db="UniProtKB">
        <authorList>
            <consortium name="WormBaseParasite"/>
        </authorList>
    </citation>
    <scope>IDENTIFICATION</scope>
</reference>
<dbReference type="PANTHER" id="PTHR31386:SF2">
    <property type="entry name" value="SIMILAR TO RIKEN CDNA 2510039O18"/>
    <property type="match status" value="1"/>
</dbReference>
<dbReference type="Pfam" id="PF10222">
    <property type="entry name" value="DUF2152"/>
    <property type="match status" value="1"/>
</dbReference>
<proteinExistence type="predicted"/>
<comment type="subcellular location">
    <subcellularLocation>
        <location evidence="1">Membrane</location>
        <topology evidence="1">Single-pass type I membrane protein</topology>
    </subcellularLocation>
</comment>
<organism evidence="7 8">
    <name type="scientific">Parascaris equorum</name>
    <name type="common">Equine roundworm</name>
    <dbReference type="NCBI Taxonomy" id="6256"/>
    <lineage>
        <taxon>Eukaryota</taxon>
        <taxon>Metazoa</taxon>
        <taxon>Ecdysozoa</taxon>
        <taxon>Nematoda</taxon>
        <taxon>Chromadorea</taxon>
        <taxon>Rhabditida</taxon>
        <taxon>Spirurina</taxon>
        <taxon>Ascaridomorpha</taxon>
        <taxon>Ascaridoidea</taxon>
        <taxon>Ascarididae</taxon>
        <taxon>Parascaris</taxon>
    </lineage>
</organism>
<evidence type="ECO:0000256" key="5">
    <source>
        <dbReference type="ARBA" id="ARBA00023136"/>
    </source>
</evidence>
<sequence>GVCVAGEEKHVLYGSLNDAGAIKAVEGVEVDARTDRHGRCVVAYLGEERLRQLAQSSKQYLLKKKAFQMFVCDAACLDAPLGLESTKVHVPVKVTRPATPILYLSKSRQHLEQLRGTIHVIEVGLF</sequence>
<accession>A0A914S0D0</accession>
<name>A0A914S0D0_PAREQ</name>
<evidence type="ECO:0000256" key="2">
    <source>
        <dbReference type="ARBA" id="ARBA00022692"/>
    </source>
</evidence>
<dbReference type="GO" id="GO:0016020">
    <property type="term" value="C:membrane"/>
    <property type="evidence" value="ECO:0007669"/>
    <property type="project" value="UniProtKB-SubCell"/>
</dbReference>
<dbReference type="PANTHER" id="PTHR31386">
    <property type="entry name" value="UNCHARACTERIZED PROTEIN KIAA2013"/>
    <property type="match status" value="1"/>
</dbReference>
<evidence type="ECO:0000256" key="4">
    <source>
        <dbReference type="ARBA" id="ARBA00022989"/>
    </source>
</evidence>
<evidence type="ECO:0000313" key="8">
    <source>
        <dbReference type="WBParaSite" id="PEQ_0001182201-mRNA-1"/>
    </source>
</evidence>
<dbReference type="WBParaSite" id="PEQ_0001182201-mRNA-1">
    <property type="protein sequence ID" value="PEQ_0001182201-mRNA-1"/>
    <property type="gene ID" value="PEQ_0001182201"/>
</dbReference>
<evidence type="ECO:0000256" key="3">
    <source>
        <dbReference type="ARBA" id="ARBA00022729"/>
    </source>
</evidence>
<keyword evidence="2" id="KW-0812">Transmembrane</keyword>
<keyword evidence="4" id="KW-1133">Transmembrane helix</keyword>
<protein>
    <submittedName>
        <fullName evidence="8">Uncharacterized protein</fullName>
    </submittedName>
</protein>
<keyword evidence="6" id="KW-0325">Glycoprotein</keyword>
<keyword evidence="7" id="KW-1185">Reference proteome</keyword>
<evidence type="ECO:0000256" key="1">
    <source>
        <dbReference type="ARBA" id="ARBA00004479"/>
    </source>
</evidence>
<evidence type="ECO:0000256" key="6">
    <source>
        <dbReference type="ARBA" id="ARBA00023180"/>
    </source>
</evidence>
<evidence type="ECO:0000313" key="7">
    <source>
        <dbReference type="Proteomes" id="UP000887564"/>
    </source>
</evidence>
<dbReference type="AlphaFoldDB" id="A0A914S0D0"/>